<evidence type="ECO:0000313" key="2">
    <source>
        <dbReference type="Proteomes" id="UP001328107"/>
    </source>
</evidence>
<proteinExistence type="predicted"/>
<sequence>DTNVRKDANVRKDSNDRKDANHRFVKTIDGNAGVANHKYSIAAIYDIEKQIHHVCVYIHHNNNREESEKDAEANIKLSLAIDLIKDELCKYMKSIGIEYACISY</sequence>
<gene>
    <name evidence="1" type="ORF">PMAYCL1PPCAC_05188</name>
</gene>
<reference evidence="2" key="1">
    <citation type="submission" date="2022-10" db="EMBL/GenBank/DDBJ databases">
        <title>Genome assembly of Pristionchus species.</title>
        <authorList>
            <person name="Yoshida K."/>
            <person name="Sommer R.J."/>
        </authorList>
    </citation>
    <scope>NUCLEOTIDE SEQUENCE [LARGE SCALE GENOMIC DNA]</scope>
    <source>
        <strain evidence="2">RS5460</strain>
    </source>
</reference>
<keyword evidence="2" id="KW-1185">Reference proteome</keyword>
<dbReference type="AlphaFoldDB" id="A0AAN4ZAI1"/>
<dbReference type="EMBL" id="BTRK01000002">
    <property type="protein sequence ID" value="GMR34993.1"/>
    <property type="molecule type" value="Genomic_DNA"/>
</dbReference>
<protein>
    <submittedName>
        <fullName evidence="1">Uncharacterized protein</fullName>
    </submittedName>
</protein>
<accession>A0AAN4ZAI1</accession>
<organism evidence="1 2">
    <name type="scientific">Pristionchus mayeri</name>
    <dbReference type="NCBI Taxonomy" id="1317129"/>
    <lineage>
        <taxon>Eukaryota</taxon>
        <taxon>Metazoa</taxon>
        <taxon>Ecdysozoa</taxon>
        <taxon>Nematoda</taxon>
        <taxon>Chromadorea</taxon>
        <taxon>Rhabditida</taxon>
        <taxon>Rhabditina</taxon>
        <taxon>Diplogasteromorpha</taxon>
        <taxon>Diplogasteroidea</taxon>
        <taxon>Neodiplogasteridae</taxon>
        <taxon>Pristionchus</taxon>
    </lineage>
</organism>
<name>A0AAN4ZAI1_9BILA</name>
<evidence type="ECO:0000313" key="1">
    <source>
        <dbReference type="EMBL" id="GMR34993.1"/>
    </source>
</evidence>
<feature type="non-terminal residue" evidence="1">
    <location>
        <position position="1"/>
    </location>
</feature>
<comment type="caution">
    <text evidence="1">The sequence shown here is derived from an EMBL/GenBank/DDBJ whole genome shotgun (WGS) entry which is preliminary data.</text>
</comment>
<dbReference type="Proteomes" id="UP001328107">
    <property type="component" value="Unassembled WGS sequence"/>
</dbReference>